<dbReference type="AlphaFoldDB" id="A0A2P2MUL4"/>
<evidence type="ECO:0000313" key="3">
    <source>
        <dbReference type="EMBL" id="MBX33910.1"/>
    </source>
</evidence>
<dbReference type="Pfam" id="PF05030">
    <property type="entry name" value="SSXT"/>
    <property type="match status" value="1"/>
</dbReference>
<dbReference type="EMBL" id="GGEC01053426">
    <property type="protein sequence ID" value="MBX33910.1"/>
    <property type="molecule type" value="Transcribed_RNA"/>
</dbReference>
<dbReference type="InterPro" id="IPR007726">
    <property type="entry name" value="SS18_N"/>
</dbReference>
<dbReference type="EMBL" id="GGEC01053415">
    <property type="protein sequence ID" value="MBX33899.1"/>
    <property type="molecule type" value="Transcribed_RNA"/>
</dbReference>
<proteinExistence type="inferred from homology"/>
<comment type="similarity">
    <text evidence="1">Belongs to the SS18 family.</text>
</comment>
<name>A0A2P2MUL4_RHIMU</name>
<organism evidence="3">
    <name type="scientific">Rhizophora mucronata</name>
    <name type="common">Asiatic mangrove</name>
    <dbReference type="NCBI Taxonomy" id="61149"/>
    <lineage>
        <taxon>Eukaryota</taxon>
        <taxon>Viridiplantae</taxon>
        <taxon>Streptophyta</taxon>
        <taxon>Embryophyta</taxon>
        <taxon>Tracheophyta</taxon>
        <taxon>Spermatophyta</taxon>
        <taxon>Magnoliopsida</taxon>
        <taxon>eudicotyledons</taxon>
        <taxon>Gunneridae</taxon>
        <taxon>Pentapetalae</taxon>
        <taxon>rosids</taxon>
        <taxon>fabids</taxon>
        <taxon>Malpighiales</taxon>
        <taxon>Rhizophoraceae</taxon>
        <taxon>Rhizophora</taxon>
    </lineage>
</organism>
<evidence type="ECO:0000256" key="1">
    <source>
        <dbReference type="ARBA" id="ARBA00007945"/>
    </source>
</evidence>
<feature type="domain" description="SS18 N-terminal" evidence="2">
    <location>
        <begin position="21"/>
        <end position="73"/>
    </location>
</feature>
<accession>A0A2P2MUL4</accession>
<reference evidence="3" key="1">
    <citation type="submission" date="2018-02" db="EMBL/GenBank/DDBJ databases">
        <title>Rhizophora mucronata_Transcriptome.</title>
        <authorList>
            <person name="Meera S.P."/>
            <person name="Sreeshan A."/>
            <person name="Augustine A."/>
        </authorList>
    </citation>
    <scope>NUCLEOTIDE SEQUENCE</scope>
    <source>
        <tissue evidence="3">Leaf</tissue>
    </source>
</reference>
<protein>
    <submittedName>
        <fullName evidence="3">Uncharacterized protein MANES_01G041400</fullName>
    </submittedName>
</protein>
<evidence type="ECO:0000259" key="2">
    <source>
        <dbReference type="Pfam" id="PF05030"/>
    </source>
</evidence>
<sequence length="157" mass="17854">MQPQPQTQPQPSAPPPMMLNITTQQIQKYLDDNKQLIMAILEYQNQGKFAECTRYQAQLQQNLMFLASIADIQPQGTTAPSQMLPQASVQQEHYVQPSQAAMPQRSMHFAPKPLPLQLDDQQQQQLPSLLQHHHQQQQLIQGQLRMRPGVNDGDAQP</sequence>